<dbReference type="InterPro" id="IPR010742">
    <property type="entry name" value="RCAF1"/>
</dbReference>
<accession>A0A0G4J6A4</accession>
<evidence type="ECO:0000256" key="4">
    <source>
        <dbReference type="ARBA" id="ARBA00022824"/>
    </source>
</evidence>
<dbReference type="GO" id="GO:0005739">
    <property type="term" value="C:mitochondrion"/>
    <property type="evidence" value="ECO:0007669"/>
    <property type="project" value="GOC"/>
</dbReference>
<keyword evidence="9" id="KW-0496">Mitochondrion</keyword>
<evidence type="ECO:0000256" key="6">
    <source>
        <dbReference type="ARBA" id="ARBA00023136"/>
    </source>
</evidence>
<dbReference type="Proteomes" id="UP000039324">
    <property type="component" value="Unassembled WGS sequence"/>
</dbReference>
<dbReference type="STRING" id="37360.A0A0G4J6A4"/>
<dbReference type="PANTHER" id="PTHR12906:SF0">
    <property type="entry name" value="GEL COMPLEX SUBUNIT OPTI"/>
    <property type="match status" value="1"/>
</dbReference>
<gene>
    <name evidence="8" type="ORF">PBRA_002886</name>
    <name evidence="9" type="ORF">PLBR_LOCUS2237</name>
</gene>
<keyword evidence="10" id="KW-1185">Reference proteome</keyword>
<dbReference type="GO" id="GO:0097250">
    <property type="term" value="P:mitochondrial respirasome assembly"/>
    <property type="evidence" value="ECO:0007669"/>
    <property type="project" value="InterPro"/>
</dbReference>
<evidence type="ECO:0000313" key="10">
    <source>
        <dbReference type="Proteomes" id="UP000039324"/>
    </source>
</evidence>
<keyword evidence="3 7" id="KW-0812">Transmembrane</keyword>
<dbReference type="OMA" id="ANSEWPD"/>
<name>A0A0G4J6A4_PLABS</name>
<evidence type="ECO:0000256" key="2">
    <source>
        <dbReference type="ARBA" id="ARBA00009436"/>
    </source>
</evidence>
<geneLocation type="mitochondrion" evidence="9"/>
<keyword evidence="6 7" id="KW-0472">Membrane</keyword>
<dbReference type="OrthoDB" id="286395at2759"/>
<protein>
    <recommendedName>
        <fullName evidence="12">Rab5-interacting protein</fullName>
    </recommendedName>
</protein>
<evidence type="ECO:0008006" key="12">
    <source>
        <dbReference type="Google" id="ProtNLM"/>
    </source>
</evidence>
<evidence type="ECO:0000313" key="11">
    <source>
        <dbReference type="Proteomes" id="UP000290189"/>
    </source>
</evidence>
<keyword evidence="5 7" id="KW-1133">Transmembrane helix</keyword>
<sequence length="114" mass="12726">MTTSKERASMANPFVKAVSRDQLWEKSELENVVHWMRQALGVACGIVWGIVPLQGLAGNAAFAVLNVILSLMYFQYLGIDSEEFDQWSLLSEGAMTSYSLFLVSWITVYSLLQG</sequence>
<dbReference type="AlphaFoldDB" id="A0A0G4J6A4"/>
<feature type="transmembrane region" description="Helical" evidence="7">
    <location>
        <begin position="94"/>
        <end position="112"/>
    </location>
</feature>
<dbReference type="PANTHER" id="PTHR12906">
    <property type="entry name" value="PROTEIN C20ORF24 RAB5-INTERACTING PROTEIN"/>
    <property type="match status" value="1"/>
</dbReference>
<evidence type="ECO:0000256" key="3">
    <source>
        <dbReference type="ARBA" id="ARBA00022692"/>
    </source>
</evidence>
<evidence type="ECO:0000256" key="5">
    <source>
        <dbReference type="ARBA" id="ARBA00022989"/>
    </source>
</evidence>
<dbReference type="Pfam" id="PF07019">
    <property type="entry name" value="EMC6"/>
    <property type="match status" value="1"/>
</dbReference>
<reference evidence="9 11" key="2">
    <citation type="submission" date="2018-03" db="EMBL/GenBank/DDBJ databases">
        <authorList>
            <person name="Fogelqvist J."/>
        </authorList>
    </citation>
    <scope>NUCLEOTIDE SEQUENCE [LARGE SCALE GENOMIC DNA]</scope>
</reference>
<evidence type="ECO:0000256" key="7">
    <source>
        <dbReference type="SAM" id="Phobius"/>
    </source>
</evidence>
<reference evidence="8 10" key="1">
    <citation type="submission" date="2015-02" db="EMBL/GenBank/DDBJ databases">
        <authorList>
            <person name="Chooi Y.-H."/>
        </authorList>
    </citation>
    <scope>NUCLEOTIDE SEQUENCE [LARGE SCALE GENOMIC DNA]</scope>
    <source>
        <strain evidence="8">E3</strain>
    </source>
</reference>
<evidence type="ECO:0000256" key="1">
    <source>
        <dbReference type="ARBA" id="ARBA00004477"/>
    </source>
</evidence>
<proteinExistence type="inferred from homology"/>
<evidence type="ECO:0000313" key="8">
    <source>
        <dbReference type="EMBL" id="CEP02919.1"/>
    </source>
</evidence>
<dbReference type="GO" id="GO:0005789">
    <property type="term" value="C:endoplasmic reticulum membrane"/>
    <property type="evidence" value="ECO:0007669"/>
    <property type="project" value="UniProtKB-SubCell"/>
</dbReference>
<dbReference type="Proteomes" id="UP000290189">
    <property type="component" value="Unassembled WGS sequence"/>
</dbReference>
<comment type="similarity">
    <text evidence="2">Belongs to the EMC6 family.</text>
</comment>
<dbReference type="InterPro" id="IPR029008">
    <property type="entry name" value="EMC6-like"/>
</dbReference>
<feature type="transmembrane region" description="Helical" evidence="7">
    <location>
        <begin position="56"/>
        <end position="74"/>
    </location>
</feature>
<comment type="subcellular location">
    <subcellularLocation>
        <location evidence="1">Endoplasmic reticulum membrane</location>
        <topology evidence="1">Multi-pass membrane protein</topology>
    </subcellularLocation>
</comment>
<organism evidence="8 10">
    <name type="scientific">Plasmodiophora brassicae</name>
    <name type="common">Clubroot disease agent</name>
    <dbReference type="NCBI Taxonomy" id="37360"/>
    <lineage>
        <taxon>Eukaryota</taxon>
        <taxon>Sar</taxon>
        <taxon>Rhizaria</taxon>
        <taxon>Endomyxa</taxon>
        <taxon>Phytomyxea</taxon>
        <taxon>Plasmodiophorida</taxon>
        <taxon>Plasmodiophoridae</taxon>
        <taxon>Plasmodiophora</taxon>
    </lineage>
</organism>
<dbReference type="EMBL" id="OVEO01000003">
    <property type="protein sequence ID" value="SPQ95022.1"/>
    <property type="molecule type" value="Genomic_DNA"/>
</dbReference>
<dbReference type="EMBL" id="CDSF01000133">
    <property type="protein sequence ID" value="CEP02919.1"/>
    <property type="molecule type" value="Genomic_DNA"/>
</dbReference>
<keyword evidence="4" id="KW-0256">Endoplasmic reticulum</keyword>
<evidence type="ECO:0000313" key="9">
    <source>
        <dbReference type="EMBL" id="SPQ95022.1"/>
    </source>
</evidence>